<feature type="domain" description="TonB-dependent receptor plug" evidence="15">
    <location>
        <begin position="128"/>
        <end position="219"/>
    </location>
</feature>
<dbReference type="Pfam" id="PF00593">
    <property type="entry name" value="TonB_dep_Rec_b-barrel"/>
    <property type="match status" value="1"/>
</dbReference>
<evidence type="ECO:0000256" key="10">
    <source>
        <dbReference type="PROSITE-ProRule" id="PRU01360"/>
    </source>
</evidence>
<feature type="region of interest" description="Disordered" evidence="12">
    <location>
        <begin position="370"/>
        <end position="392"/>
    </location>
</feature>
<dbReference type="OrthoDB" id="9795928at2"/>
<dbReference type="STRING" id="1913577.LPB144_04200"/>
<dbReference type="Gene3D" id="2.60.40.1120">
    <property type="entry name" value="Carboxypeptidase-like, regulatory domain"/>
    <property type="match status" value="1"/>
</dbReference>
<evidence type="ECO:0000313" key="16">
    <source>
        <dbReference type="EMBL" id="APG59660.1"/>
    </source>
</evidence>
<evidence type="ECO:0000256" key="2">
    <source>
        <dbReference type="ARBA" id="ARBA00022448"/>
    </source>
</evidence>
<dbReference type="SUPFAM" id="SSF56935">
    <property type="entry name" value="Porins"/>
    <property type="match status" value="1"/>
</dbReference>
<feature type="chain" id="PRO_5012205246" evidence="13">
    <location>
        <begin position="20"/>
        <end position="750"/>
    </location>
</feature>
<evidence type="ECO:0000256" key="9">
    <source>
        <dbReference type="ARBA" id="ARBA00023237"/>
    </source>
</evidence>
<dbReference type="EMBL" id="CP018153">
    <property type="protein sequence ID" value="APG59660.1"/>
    <property type="molecule type" value="Genomic_DNA"/>
</dbReference>
<dbReference type="Pfam" id="PF07715">
    <property type="entry name" value="Plug"/>
    <property type="match status" value="1"/>
</dbReference>
<evidence type="ECO:0000256" key="1">
    <source>
        <dbReference type="ARBA" id="ARBA00004571"/>
    </source>
</evidence>
<dbReference type="InterPro" id="IPR000531">
    <property type="entry name" value="Beta-barrel_TonB"/>
</dbReference>
<evidence type="ECO:0000256" key="5">
    <source>
        <dbReference type="ARBA" id="ARBA00022729"/>
    </source>
</evidence>
<dbReference type="PANTHER" id="PTHR30069:SF29">
    <property type="entry name" value="HEMOGLOBIN AND HEMOGLOBIN-HAPTOGLOBIN-BINDING PROTEIN 1-RELATED"/>
    <property type="match status" value="1"/>
</dbReference>
<keyword evidence="17" id="KW-1185">Reference proteome</keyword>
<dbReference type="InterPro" id="IPR036942">
    <property type="entry name" value="Beta-barrel_TonB_sf"/>
</dbReference>
<dbReference type="PROSITE" id="PS52016">
    <property type="entry name" value="TONB_DEPENDENT_REC_3"/>
    <property type="match status" value="1"/>
</dbReference>
<keyword evidence="9 10" id="KW-0998">Cell outer membrane</keyword>
<keyword evidence="5 13" id="KW-0732">Signal</keyword>
<dbReference type="Proteomes" id="UP000182510">
    <property type="component" value="Chromosome"/>
</dbReference>
<dbReference type="AlphaFoldDB" id="A0A1L3J3H3"/>
<dbReference type="Gene3D" id="2.40.170.20">
    <property type="entry name" value="TonB-dependent receptor, beta-barrel domain"/>
    <property type="match status" value="1"/>
</dbReference>
<comment type="similarity">
    <text evidence="10 11">Belongs to the TonB-dependent receptor family.</text>
</comment>
<name>A0A1L3J3H3_9FLAO</name>
<comment type="subcellular location">
    <subcellularLocation>
        <location evidence="1 10">Cell outer membrane</location>
        <topology evidence="1 10">Multi-pass membrane protein</topology>
    </subcellularLocation>
</comment>
<dbReference type="GO" id="GO:0015344">
    <property type="term" value="F:siderophore uptake transmembrane transporter activity"/>
    <property type="evidence" value="ECO:0007669"/>
    <property type="project" value="TreeGrafter"/>
</dbReference>
<reference evidence="16 17" key="1">
    <citation type="submission" date="2016-11" db="EMBL/GenBank/DDBJ databases">
        <title>Gramella sp. LPB0144 isolated from marine environment.</title>
        <authorList>
            <person name="Kim E."/>
            <person name="Yi H."/>
        </authorList>
    </citation>
    <scope>NUCLEOTIDE SEQUENCE [LARGE SCALE GENOMIC DNA]</scope>
    <source>
        <strain evidence="16 17">LPB0144</strain>
    </source>
</reference>
<evidence type="ECO:0000256" key="3">
    <source>
        <dbReference type="ARBA" id="ARBA00022452"/>
    </source>
</evidence>
<evidence type="ECO:0000256" key="11">
    <source>
        <dbReference type="RuleBase" id="RU003357"/>
    </source>
</evidence>
<dbReference type="GO" id="GO:0009279">
    <property type="term" value="C:cell outer membrane"/>
    <property type="evidence" value="ECO:0007669"/>
    <property type="project" value="UniProtKB-SubCell"/>
</dbReference>
<dbReference type="PANTHER" id="PTHR30069">
    <property type="entry name" value="TONB-DEPENDENT OUTER MEMBRANE RECEPTOR"/>
    <property type="match status" value="1"/>
</dbReference>
<evidence type="ECO:0000256" key="13">
    <source>
        <dbReference type="SAM" id="SignalP"/>
    </source>
</evidence>
<evidence type="ECO:0000256" key="12">
    <source>
        <dbReference type="SAM" id="MobiDB-lite"/>
    </source>
</evidence>
<accession>A0A1L3J3H3</accession>
<keyword evidence="6 11" id="KW-0798">TonB box</keyword>
<evidence type="ECO:0000256" key="4">
    <source>
        <dbReference type="ARBA" id="ARBA00022692"/>
    </source>
</evidence>
<evidence type="ECO:0000256" key="6">
    <source>
        <dbReference type="ARBA" id="ARBA00023077"/>
    </source>
</evidence>
<protein>
    <submittedName>
        <fullName evidence="16">TonB-dependent receptor</fullName>
    </submittedName>
</protein>
<organism evidence="16 17">
    <name type="scientific">Christiangramia salexigens</name>
    <dbReference type="NCBI Taxonomy" id="1913577"/>
    <lineage>
        <taxon>Bacteria</taxon>
        <taxon>Pseudomonadati</taxon>
        <taxon>Bacteroidota</taxon>
        <taxon>Flavobacteriia</taxon>
        <taxon>Flavobacteriales</taxon>
        <taxon>Flavobacteriaceae</taxon>
        <taxon>Christiangramia</taxon>
    </lineage>
</organism>
<gene>
    <name evidence="16" type="ORF">LPB144_04200</name>
</gene>
<dbReference type="InterPro" id="IPR012910">
    <property type="entry name" value="Plug_dom"/>
</dbReference>
<keyword evidence="4 10" id="KW-0812">Transmembrane</keyword>
<dbReference type="InterPro" id="IPR039426">
    <property type="entry name" value="TonB-dep_rcpt-like"/>
</dbReference>
<keyword evidence="8 16" id="KW-0675">Receptor</keyword>
<dbReference type="Gene3D" id="2.170.130.10">
    <property type="entry name" value="TonB-dependent receptor, plug domain"/>
    <property type="match status" value="1"/>
</dbReference>
<evidence type="ECO:0000256" key="8">
    <source>
        <dbReference type="ARBA" id="ARBA00023170"/>
    </source>
</evidence>
<feature type="signal peptide" evidence="13">
    <location>
        <begin position="1"/>
        <end position="19"/>
    </location>
</feature>
<dbReference type="Pfam" id="PF13715">
    <property type="entry name" value="CarbopepD_reg_2"/>
    <property type="match status" value="1"/>
</dbReference>
<feature type="domain" description="TonB-dependent receptor-like beta-barrel" evidence="14">
    <location>
        <begin position="230"/>
        <end position="718"/>
    </location>
</feature>
<keyword evidence="3 10" id="KW-1134">Transmembrane beta strand</keyword>
<evidence type="ECO:0000256" key="7">
    <source>
        <dbReference type="ARBA" id="ARBA00023136"/>
    </source>
</evidence>
<evidence type="ECO:0000259" key="15">
    <source>
        <dbReference type="Pfam" id="PF07715"/>
    </source>
</evidence>
<dbReference type="GO" id="GO:0044718">
    <property type="term" value="P:siderophore transmembrane transport"/>
    <property type="evidence" value="ECO:0007669"/>
    <property type="project" value="TreeGrafter"/>
</dbReference>
<dbReference type="KEGG" id="grl:LPB144_04200"/>
<dbReference type="InterPro" id="IPR008969">
    <property type="entry name" value="CarboxyPept-like_regulatory"/>
</dbReference>
<evidence type="ECO:0000259" key="14">
    <source>
        <dbReference type="Pfam" id="PF00593"/>
    </source>
</evidence>
<sequence>MRYKLFLTLLLAVNTLLFSQNDLKGKITNAQDGTPVFSANIYFPELEKGTMSDLNGEFIFKNLPEGKYKLVISSIGYSSLTKEVIIPEDYLVLSLNPSAIEMEEVMVSTPFHQLQSENVMKVERESISELNRKGAVSLSDGITQIAGVESLTTGVGIGKPVIRGLSSNRVLVYTQGIRLENQQYGDEHGLGISSKGIGSVEVIKGPASLLYGSDAIGGVLYLNPERYASSNSTNAGAEFDYFSNTRGYQGSLVAKTSGEKFKFLARGSYAAHSDYKAGNEQRVTNTRFNEKDLKTGVGLQLEKYRADLRYNFNRSEIGIPEEIGAQTTDKNPLLPYQEIDNHVLSLDNRFFLKSSSIDMKLGYQFNDRKEFEEHHEEEEEDHEEESHTEAEEAPALEMHLKTFNYNIKYNFPDLGNFETIAGVQGMHQTNENFGEEILIPDARTTDIGAFATTHYHLKNWDFQGGLRFDRRHIETDSFSTETNESIAALDRDFNSVNGAFGLKYHYEQKIIARLNLASGFRAPNLSELTSDGSHSGANRYEIGNPELKNEQNFQVDLALEWRNQHFEAYFNAFDNSVKDYIFLKPEGELINEDPVYKYVQGNANLYGGEIGIHIHPHPLDWLHLESSFEMVRGKLTNGEDLPLIPANSLTNTFRVEFQKGKIFTDKYAFVRLKNVFEQNNPGLFETRTAAYGLLGAGFGGSLKLEASKLEISASANNILDRSYISHLSRLKPDAIQNIGRNIMLSVSWSI</sequence>
<keyword evidence="7 10" id="KW-0472">Membrane</keyword>
<evidence type="ECO:0000313" key="17">
    <source>
        <dbReference type="Proteomes" id="UP000182510"/>
    </source>
</evidence>
<proteinExistence type="inferred from homology"/>
<dbReference type="InterPro" id="IPR037066">
    <property type="entry name" value="Plug_dom_sf"/>
</dbReference>
<dbReference type="SUPFAM" id="SSF49464">
    <property type="entry name" value="Carboxypeptidase regulatory domain-like"/>
    <property type="match status" value="1"/>
</dbReference>
<keyword evidence="2 10" id="KW-0813">Transport</keyword>
<dbReference type="RefSeq" id="WP_072552315.1">
    <property type="nucleotide sequence ID" value="NZ_CP018153.1"/>
</dbReference>